<proteinExistence type="predicted"/>
<gene>
    <name evidence="2" type="primary">LOC142182111</name>
</gene>
<protein>
    <submittedName>
        <fullName evidence="2">ABC transporter B family member 19-like</fullName>
    </submittedName>
</protein>
<name>A0AC58URP7_TOBAC</name>
<keyword evidence="1" id="KW-1185">Reference proteome</keyword>
<dbReference type="RefSeq" id="XP_075112163.1">
    <property type="nucleotide sequence ID" value="XM_075256062.1"/>
</dbReference>
<accession>A0AC58URP7</accession>
<sequence>MENTVIPFVWYMAFATFPAGILEIGCWMYASQRQVARLRLEFLSAVLKQDIGAFDTDLNSGENNHWNKQPHLGHFMSSISTFFCGVLIAFISSWEVSLLSLLVVPLILLIGASYTKEMSAISAMKMAYLSHATSMVEETISQIKTVFAFVGETSSIKSFLDCIGKQMNLSKKEAFIKGVGTGIFQTVTFSSWALIVWVGAVVVSARRSSGGDVIATVMSILFGAIALTYAAPDMQIFNQAKAAGKEIFQMIERKPTISADSRGKTLDVINGNISIEDIHFSYPLRPEKMVLQGFSLSIPAGKVVALVGSSGCGKSTIISLLMRFYDAKKGDILLDNHNIKDLDLKFLRRNIGLVSQEPSLFAGSIKDNIKIGKMDADDEDIERAASLANAHSFIQQLPHKYHTEVGQRGLQLSGGQKQRIAIARAILKNPPILLLDEATSALDTDSEKQVQEALDTAMQGRTVILIAHRMSTMMEATNEKAEFIQQDNAPQDNQQPDEPREFHKEFKQRCEKEQKGKKETRIFFRIWFGLNKREIIKTAIGSFAAAFAGISKPVFGFYVITIGVAYYNPDSKEKVARYSVIFTSIGLLSLFAHTLQHYLFGVAGEKAMTNLRQALYTGRYLQCSSGSDQSISLLLIASSYINFL</sequence>
<organism evidence="1 2">
    <name type="scientific">Nicotiana tabacum</name>
    <name type="common">Common tobacco</name>
    <dbReference type="NCBI Taxonomy" id="4097"/>
    <lineage>
        <taxon>Eukaryota</taxon>
        <taxon>Viridiplantae</taxon>
        <taxon>Streptophyta</taxon>
        <taxon>Embryophyta</taxon>
        <taxon>Tracheophyta</taxon>
        <taxon>Spermatophyta</taxon>
        <taxon>Magnoliopsida</taxon>
        <taxon>eudicotyledons</taxon>
        <taxon>Gunneridae</taxon>
        <taxon>Pentapetalae</taxon>
        <taxon>asterids</taxon>
        <taxon>lamiids</taxon>
        <taxon>Solanales</taxon>
        <taxon>Solanaceae</taxon>
        <taxon>Nicotianoideae</taxon>
        <taxon>Nicotianeae</taxon>
        <taxon>Nicotiana</taxon>
    </lineage>
</organism>
<evidence type="ECO:0000313" key="1">
    <source>
        <dbReference type="Proteomes" id="UP000790787"/>
    </source>
</evidence>
<dbReference type="Proteomes" id="UP000790787">
    <property type="component" value="Chromosome 6"/>
</dbReference>
<reference evidence="2" key="2">
    <citation type="submission" date="2025-08" db="UniProtKB">
        <authorList>
            <consortium name="RefSeq"/>
        </authorList>
    </citation>
    <scope>IDENTIFICATION</scope>
    <source>
        <tissue evidence="2">Leaf</tissue>
    </source>
</reference>
<evidence type="ECO:0000313" key="2">
    <source>
        <dbReference type="RefSeq" id="XP_075112163.1"/>
    </source>
</evidence>
<reference evidence="1" key="1">
    <citation type="journal article" date="2014" name="Nat. Commun.">
        <title>The tobacco genome sequence and its comparison with those of tomato and potato.</title>
        <authorList>
            <person name="Sierro N."/>
            <person name="Battey J.N."/>
            <person name="Ouadi S."/>
            <person name="Bakaher N."/>
            <person name="Bovet L."/>
            <person name="Willig A."/>
            <person name="Goepfert S."/>
            <person name="Peitsch M.C."/>
            <person name="Ivanov N.V."/>
        </authorList>
    </citation>
    <scope>NUCLEOTIDE SEQUENCE [LARGE SCALE GENOMIC DNA]</scope>
</reference>